<feature type="domain" description="YCII-related" evidence="2">
    <location>
        <begin position="1"/>
        <end position="94"/>
    </location>
</feature>
<dbReference type="InterPro" id="IPR011008">
    <property type="entry name" value="Dimeric_a/b-barrel"/>
</dbReference>
<comment type="caution">
    <text evidence="3">The sequence shown here is derived from an EMBL/GenBank/DDBJ whole genome shotgun (WGS) entry which is preliminary data.</text>
</comment>
<sequence length="118" mass="13141">MQFFIYFTMSEGKPMNPPSAEGMAKMGKFMEKSFESGMIVSTGRLPRQVTEIELDKGEFSISDGPFIEGKELIPGYTVISVDTKEEAIEWGKELRECMGDGVLKLAQLSATSQDDMKK</sequence>
<reference evidence="4" key="1">
    <citation type="journal article" date="2019" name="Int. J. Syst. Evol. Microbiol.">
        <title>The Global Catalogue of Microorganisms (GCM) 10K type strain sequencing project: providing services to taxonomists for standard genome sequencing and annotation.</title>
        <authorList>
            <consortium name="The Broad Institute Genomics Platform"/>
            <consortium name="The Broad Institute Genome Sequencing Center for Infectious Disease"/>
            <person name="Wu L."/>
            <person name="Ma J."/>
        </authorList>
    </citation>
    <scope>NUCLEOTIDE SEQUENCE [LARGE SCALE GENOMIC DNA]</scope>
    <source>
        <strain evidence="4">CGMCC 4.7192</strain>
    </source>
</reference>
<name>A0ABW5BID3_9PROT</name>
<dbReference type="InterPro" id="IPR005545">
    <property type="entry name" value="YCII"/>
</dbReference>
<dbReference type="Proteomes" id="UP001597294">
    <property type="component" value="Unassembled WGS sequence"/>
</dbReference>
<proteinExistence type="inferred from homology"/>
<evidence type="ECO:0000313" key="4">
    <source>
        <dbReference type="Proteomes" id="UP001597294"/>
    </source>
</evidence>
<dbReference type="PANTHER" id="PTHR35174">
    <property type="entry name" value="BLL7171 PROTEIN-RELATED"/>
    <property type="match status" value="1"/>
</dbReference>
<evidence type="ECO:0000259" key="2">
    <source>
        <dbReference type="Pfam" id="PF03795"/>
    </source>
</evidence>
<protein>
    <submittedName>
        <fullName evidence="3">YciI family protein</fullName>
    </submittedName>
</protein>
<evidence type="ECO:0000256" key="1">
    <source>
        <dbReference type="ARBA" id="ARBA00007689"/>
    </source>
</evidence>
<dbReference type="SUPFAM" id="SSF54909">
    <property type="entry name" value="Dimeric alpha+beta barrel"/>
    <property type="match status" value="1"/>
</dbReference>
<dbReference type="Gene3D" id="3.30.70.1060">
    <property type="entry name" value="Dimeric alpha+beta barrel"/>
    <property type="match status" value="1"/>
</dbReference>
<dbReference type="Pfam" id="PF03795">
    <property type="entry name" value="YCII"/>
    <property type="match status" value="1"/>
</dbReference>
<gene>
    <name evidence="3" type="ORF">ACFSKO_03380</name>
</gene>
<dbReference type="RefSeq" id="WP_380248410.1">
    <property type="nucleotide sequence ID" value="NZ_JBHUII010000001.1"/>
</dbReference>
<comment type="similarity">
    <text evidence="1">Belongs to the YciI family.</text>
</comment>
<evidence type="ECO:0000313" key="3">
    <source>
        <dbReference type="EMBL" id="MFD2204633.1"/>
    </source>
</evidence>
<dbReference type="PANTHER" id="PTHR35174:SF1">
    <property type="entry name" value="BLL0086 PROTEIN"/>
    <property type="match status" value="1"/>
</dbReference>
<accession>A0ABW5BID3</accession>
<keyword evidence="4" id="KW-1185">Reference proteome</keyword>
<dbReference type="EMBL" id="JBHUII010000001">
    <property type="protein sequence ID" value="MFD2204633.1"/>
    <property type="molecule type" value="Genomic_DNA"/>
</dbReference>
<organism evidence="3 4">
    <name type="scientific">Kiloniella antarctica</name>
    <dbReference type="NCBI Taxonomy" id="1550907"/>
    <lineage>
        <taxon>Bacteria</taxon>
        <taxon>Pseudomonadati</taxon>
        <taxon>Pseudomonadota</taxon>
        <taxon>Alphaproteobacteria</taxon>
        <taxon>Rhodospirillales</taxon>
        <taxon>Kiloniellaceae</taxon>
        <taxon>Kiloniella</taxon>
    </lineage>
</organism>